<feature type="transmembrane region" description="Helical" evidence="1">
    <location>
        <begin position="20"/>
        <end position="38"/>
    </location>
</feature>
<keyword evidence="3" id="KW-1185">Reference proteome</keyword>
<dbReference type="EMBL" id="CP139487">
    <property type="protein sequence ID" value="WPU64013.1"/>
    <property type="molecule type" value="Genomic_DNA"/>
</dbReference>
<accession>A0AAX4HLG4</accession>
<dbReference type="Pfam" id="PF07963">
    <property type="entry name" value="N_methyl"/>
    <property type="match status" value="1"/>
</dbReference>
<name>A0AAX4HLG4_9BACT</name>
<evidence type="ECO:0000313" key="3">
    <source>
        <dbReference type="Proteomes" id="UP001324634"/>
    </source>
</evidence>
<keyword evidence="1" id="KW-0472">Membrane</keyword>
<evidence type="ECO:0000313" key="2">
    <source>
        <dbReference type="EMBL" id="WPU64013.1"/>
    </source>
</evidence>
<dbReference type="InterPro" id="IPR012902">
    <property type="entry name" value="N_methyl_site"/>
</dbReference>
<dbReference type="SUPFAM" id="SSF54523">
    <property type="entry name" value="Pili subunits"/>
    <property type="match status" value="1"/>
</dbReference>
<dbReference type="AlphaFoldDB" id="A0AAX4HLG4"/>
<protein>
    <submittedName>
        <fullName evidence="2">Prepilin-type N-terminal cleavage/methylation domain-containing protein</fullName>
    </submittedName>
</protein>
<keyword evidence="1" id="KW-0812">Transmembrane</keyword>
<dbReference type="KEGG" id="psti:SOO65_15055"/>
<gene>
    <name evidence="2" type="ORF">SOO65_15055</name>
</gene>
<proteinExistence type="predicted"/>
<reference evidence="2 3" key="1">
    <citation type="submission" date="2023-11" db="EMBL/GenBank/DDBJ databases">
        <title>Peredibacter starrii A3.12.</title>
        <authorList>
            <person name="Mitchell R.J."/>
        </authorList>
    </citation>
    <scope>NUCLEOTIDE SEQUENCE [LARGE SCALE GENOMIC DNA]</scope>
    <source>
        <strain evidence="2 3">A3.12</strain>
    </source>
</reference>
<dbReference type="PROSITE" id="PS00409">
    <property type="entry name" value="PROKAR_NTER_METHYL"/>
    <property type="match status" value="1"/>
</dbReference>
<evidence type="ECO:0000256" key="1">
    <source>
        <dbReference type="SAM" id="Phobius"/>
    </source>
</evidence>
<dbReference type="RefSeq" id="WP_321391897.1">
    <property type="nucleotide sequence ID" value="NZ_CP139487.1"/>
</dbReference>
<sequence length="233" mass="26017">MPTSIQKIFNSHKGHQSGFSLIEILVALLLGALVFLAVPSGDSAQKHRDLQTTIDDIDRSVRFASNEAVLRNTVVRLRFSLDKAPVEYTVEYGPAGNLALPDLPVKTSGLSLAEEKAEKERNAALDRNFTKVEEFEEIKREIHPDVTILGLATSAQKRLFTDNDASIYFYPTGEKDGAIVFFSTNEEFAFLEIEPFMAETNAGFQVLSSDSVAKLEDILQTRVEETYKQWIGR</sequence>
<organism evidence="2 3">
    <name type="scientific">Peredibacter starrii</name>
    <dbReference type="NCBI Taxonomy" id="28202"/>
    <lineage>
        <taxon>Bacteria</taxon>
        <taxon>Pseudomonadati</taxon>
        <taxon>Bdellovibrionota</taxon>
        <taxon>Bacteriovoracia</taxon>
        <taxon>Bacteriovoracales</taxon>
        <taxon>Bacteriovoracaceae</taxon>
        <taxon>Peredibacter</taxon>
    </lineage>
</organism>
<keyword evidence="1" id="KW-1133">Transmembrane helix</keyword>
<dbReference type="Proteomes" id="UP001324634">
    <property type="component" value="Chromosome"/>
</dbReference>
<dbReference type="InterPro" id="IPR045584">
    <property type="entry name" value="Pilin-like"/>
</dbReference>
<dbReference type="NCBIfam" id="TIGR02532">
    <property type="entry name" value="IV_pilin_GFxxxE"/>
    <property type="match status" value="1"/>
</dbReference>